<evidence type="ECO:0000313" key="3">
    <source>
        <dbReference type="EMBL" id="GGY79604.1"/>
    </source>
</evidence>
<name>A0ABQ3B5U8_9GAMM</name>
<keyword evidence="4" id="KW-1185">Reference proteome</keyword>
<evidence type="ECO:0000259" key="2">
    <source>
        <dbReference type="Pfam" id="PF23771"/>
    </source>
</evidence>
<organism evidence="3 4">
    <name type="scientific">Cellvibrio zantedeschiae</name>
    <dbReference type="NCBI Taxonomy" id="1237077"/>
    <lineage>
        <taxon>Bacteria</taxon>
        <taxon>Pseudomonadati</taxon>
        <taxon>Pseudomonadota</taxon>
        <taxon>Gammaproteobacteria</taxon>
        <taxon>Cellvibrionales</taxon>
        <taxon>Cellvibrionaceae</taxon>
        <taxon>Cellvibrio</taxon>
    </lineage>
</organism>
<dbReference type="Pfam" id="PF10979">
    <property type="entry name" value="DUF2786"/>
    <property type="match status" value="1"/>
</dbReference>
<protein>
    <recommendedName>
        <fullName evidence="5">DUF2786 domain-containing protein</fullName>
    </recommendedName>
</protein>
<dbReference type="InterPro" id="IPR024498">
    <property type="entry name" value="DUF2786"/>
</dbReference>
<dbReference type="RefSeq" id="WP_189419189.1">
    <property type="nucleotide sequence ID" value="NZ_BMYZ01000002.1"/>
</dbReference>
<sequence>MTENINQRIMEKISKCLAMAKSSNPHEAEIAWRQAKALMAAHNLGRADIIASAAVTSRFNIGVRPPTWLIKLANTCAQAFSCTVITEKLIRKEAVIIGVGNQPDFATYTFDVLHRQLIQDRRNYVAAMSSRCRLSSKRRQGEIFAEHWVTSVWNVIAKFAEADPAADEIISAYIAKQYPEVVNITLETRKVTKRDLSAAHAGRNAGASAKIHRAMGQDHREQLELLST</sequence>
<dbReference type="InterPro" id="IPR016868">
    <property type="entry name" value="Phage_B3_Orf5"/>
</dbReference>
<gene>
    <name evidence="3" type="ORF">GCM10011613_25600</name>
</gene>
<accession>A0ABQ3B5U8</accession>
<evidence type="ECO:0000259" key="1">
    <source>
        <dbReference type="Pfam" id="PF10979"/>
    </source>
</evidence>
<feature type="domain" description="DUF7168" evidence="2">
    <location>
        <begin position="57"/>
        <end position="184"/>
    </location>
</feature>
<dbReference type="EMBL" id="BMYZ01000002">
    <property type="protein sequence ID" value="GGY79604.1"/>
    <property type="molecule type" value="Genomic_DNA"/>
</dbReference>
<dbReference type="InterPro" id="IPR055592">
    <property type="entry name" value="DUF7168"/>
</dbReference>
<evidence type="ECO:0000313" key="4">
    <source>
        <dbReference type="Proteomes" id="UP000619761"/>
    </source>
</evidence>
<reference evidence="4" key="1">
    <citation type="journal article" date="2019" name="Int. J. Syst. Evol. Microbiol.">
        <title>The Global Catalogue of Microorganisms (GCM) 10K type strain sequencing project: providing services to taxonomists for standard genome sequencing and annotation.</title>
        <authorList>
            <consortium name="The Broad Institute Genomics Platform"/>
            <consortium name="The Broad Institute Genome Sequencing Center for Infectious Disease"/>
            <person name="Wu L."/>
            <person name="Ma J."/>
        </authorList>
    </citation>
    <scope>NUCLEOTIDE SEQUENCE [LARGE SCALE GENOMIC DNA]</scope>
    <source>
        <strain evidence="4">KCTC 32239</strain>
    </source>
</reference>
<evidence type="ECO:0008006" key="5">
    <source>
        <dbReference type="Google" id="ProtNLM"/>
    </source>
</evidence>
<dbReference type="Proteomes" id="UP000619761">
    <property type="component" value="Unassembled WGS sequence"/>
</dbReference>
<feature type="domain" description="DUF2786" evidence="1">
    <location>
        <begin position="8"/>
        <end position="44"/>
    </location>
</feature>
<proteinExistence type="predicted"/>
<dbReference type="PIRSF" id="PIRSF028111">
    <property type="entry name" value="UCP028111"/>
    <property type="match status" value="1"/>
</dbReference>
<dbReference type="Pfam" id="PF23771">
    <property type="entry name" value="DUF7168"/>
    <property type="match status" value="1"/>
</dbReference>
<comment type="caution">
    <text evidence="3">The sequence shown here is derived from an EMBL/GenBank/DDBJ whole genome shotgun (WGS) entry which is preliminary data.</text>
</comment>